<comment type="caution">
    <text evidence="1">The sequence shown here is derived from an EMBL/GenBank/DDBJ whole genome shotgun (WGS) entry which is preliminary data.</text>
</comment>
<organism evidence="1 2">
    <name type="scientific">Deinococcus radiophilus</name>
    <dbReference type="NCBI Taxonomy" id="32062"/>
    <lineage>
        <taxon>Bacteria</taxon>
        <taxon>Thermotogati</taxon>
        <taxon>Deinococcota</taxon>
        <taxon>Deinococci</taxon>
        <taxon>Deinococcales</taxon>
        <taxon>Deinococcaceae</taxon>
        <taxon>Deinococcus</taxon>
    </lineage>
</organism>
<keyword evidence="2" id="KW-1185">Reference proteome</keyword>
<evidence type="ECO:0000313" key="1">
    <source>
        <dbReference type="EMBL" id="RTR29061.1"/>
    </source>
</evidence>
<gene>
    <name evidence="1" type="ORF">EJ104_04245</name>
</gene>
<dbReference type="AlphaFoldDB" id="A0A3S0IQA2"/>
<dbReference type="Proteomes" id="UP000277766">
    <property type="component" value="Unassembled WGS sequence"/>
</dbReference>
<dbReference type="RefSeq" id="WP_126351516.1">
    <property type="nucleotide sequence ID" value="NZ_CP086380.1"/>
</dbReference>
<dbReference type="EMBL" id="RXPE01000005">
    <property type="protein sequence ID" value="RTR29061.1"/>
    <property type="molecule type" value="Genomic_DNA"/>
</dbReference>
<name>A0A3S0IQA2_9DEIO</name>
<sequence>MTGPGTLEFRGDLGPEVVEMVEDFGHDLAIIRPGSSPNGWDDDGNQIIGQPSTQAVRGLLMPASARRRAAAASAGQGLPVPAYVAYVPFGAVDLDTPGWHLQHGGENYYPLRDAQDIGGQGICWLIELGSPGEVVQRG</sequence>
<dbReference type="OrthoDB" id="72170at2"/>
<proteinExistence type="predicted"/>
<accession>A0A3S0IQA2</accession>
<protein>
    <submittedName>
        <fullName evidence="1">Uncharacterized protein</fullName>
    </submittedName>
</protein>
<evidence type="ECO:0000313" key="2">
    <source>
        <dbReference type="Proteomes" id="UP000277766"/>
    </source>
</evidence>
<reference evidence="1 2" key="1">
    <citation type="submission" date="2018-12" db="EMBL/GenBank/DDBJ databases">
        <title>Deinococcus radiophilus ATCC 27603 genome sequencing and assembly.</title>
        <authorList>
            <person name="Maclea K.S."/>
            <person name="Maynard C.R."/>
        </authorList>
    </citation>
    <scope>NUCLEOTIDE SEQUENCE [LARGE SCALE GENOMIC DNA]</scope>
    <source>
        <strain evidence="1 2">ATCC 27603</strain>
    </source>
</reference>